<dbReference type="EMBL" id="JAUEPS010000070">
    <property type="protein sequence ID" value="KAK0441452.1"/>
    <property type="molecule type" value="Genomic_DNA"/>
</dbReference>
<name>A0AA39MP49_ARMTA</name>
<reference evidence="1" key="1">
    <citation type="submission" date="2023-06" db="EMBL/GenBank/DDBJ databases">
        <authorList>
            <consortium name="Lawrence Berkeley National Laboratory"/>
            <person name="Ahrendt S."/>
            <person name="Sahu N."/>
            <person name="Indic B."/>
            <person name="Wong-Bajracharya J."/>
            <person name="Merenyi Z."/>
            <person name="Ke H.-M."/>
            <person name="Monk M."/>
            <person name="Kocsube S."/>
            <person name="Drula E."/>
            <person name="Lipzen A."/>
            <person name="Balint B."/>
            <person name="Henrissat B."/>
            <person name="Andreopoulos B."/>
            <person name="Martin F.M."/>
            <person name="Harder C.B."/>
            <person name="Rigling D."/>
            <person name="Ford K.L."/>
            <person name="Foster G.D."/>
            <person name="Pangilinan J."/>
            <person name="Papanicolaou A."/>
            <person name="Barry K."/>
            <person name="LaButti K."/>
            <person name="Viragh M."/>
            <person name="Koriabine M."/>
            <person name="Yan M."/>
            <person name="Riley R."/>
            <person name="Champramary S."/>
            <person name="Plett K.L."/>
            <person name="Tsai I.J."/>
            <person name="Slot J."/>
            <person name="Sipos G."/>
            <person name="Plett J."/>
            <person name="Nagy L.G."/>
            <person name="Grigoriev I.V."/>
        </authorList>
    </citation>
    <scope>NUCLEOTIDE SEQUENCE</scope>
    <source>
        <strain evidence="1">CCBAS 213</strain>
    </source>
</reference>
<gene>
    <name evidence="1" type="ORF">EV420DRAFT_1650053</name>
</gene>
<dbReference type="GeneID" id="85361946"/>
<sequence>MFVGEQTNPSWIYANEHHLSGSLDCSMVEEMVSVVPVPRTERKRSSVIKTVIASFMAYASEVSVMPDSTVFDLHSQLAGASARSDRRRFSVFELFHIRFGDSVFPGIIRWHQGLQSYAPDTCELNDLFCDLELDFSSFVKKKGIQLPRITNTMLKAINDLLHFTRCLCWCKISRDDYIDFLVDSLQKRWDDGITTPGYLIADMLNHYIASVDLQSQTALFDLLEVEYGVQLCCILLPPMHVHSRRERHQNMMAEQHNMETDNLAAHFHNIKESWPLPVPQDVKNRCI</sequence>
<dbReference type="AlphaFoldDB" id="A0AA39MP49"/>
<dbReference type="RefSeq" id="XP_060323957.1">
    <property type="nucleotide sequence ID" value="XM_060478398.1"/>
</dbReference>
<proteinExistence type="predicted"/>
<comment type="caution">
    <text evidence="1">The sequence shown here is derived from an EMBL/GenBank/DDBJ whole genome shotgun (WGS) entry which is preliminary data.</text>
</comment>
<protein>
    <submittedName>
        <fullName evidence="1">Uncharacterized protein</fullName>
    </submittedName>
</protein>
<organism evidence="1 2">
    <name type="scientific">Armillaria tabescens</name>
    <name type="common">Ringless honey mushroom</name>
    <name type="synonym">Agaricus tabescens</name>
    <dbReference type="NCBI Taxonomy" id="1929756"/>
    <lineage>
        <taxon>Eukaryota</taxon>
        <taxon>Fungi</taxon>
        <taxon>Dikarya</taxon>
        <taxon>Basidiomycota</taxon>
        <taxon>Agaricomycotina</taxon>
        <taxon>Agaricomycetes</taxon>
        <taxon>Agaricomycetidae</taxon>
        <taxon>Agaricales</taxon>
        <taxon>Marasmiineae</taxon>
        <taxon>Physalacriaceae</taxon>
        <taxon>Desarmillaria</taxon>
    </lineage>
</organism>
<keyword evidence="2" id="KW-1185">Reference proteome</keyword>
<evidence type="ECO:0000313" key="2">
    <source>
        <dbReference type="Proteomes" id="UP001175211"/>
    </source>
</evidence>
<accession>A0AA39MP49</accession>
<evidence type="ECO:0000313" key="1">
    <source>
        <dbReference type="EMBL" id="KAK0441452.1"/>
    </source>
</evidence>
<dbReference type="Proteomes" id="UP001175211">
    <property type="component" value="Unassembled WGS sequence"/>
</dbReference>